<dbReference type="RefSeq" id="WP_386441756.1">
    <property type="nucleotide sequence ID" value="NZ_JBHSFH010000003.1"/>
</dbReference>
<protein>
    <recommendedName>
        <fullName evidence="5">Secreted protein</fullName>
    </recommendedName>
</protein>
<evidence type="ECO:0008006" key="5">
    <source>
        <dbReference type="Google" id="ProtNLM"/>
    </source>
</evidence>
<proteinExistence type="predicted"/>
<name>A0ABV8ZZI2_9ACTN</name>
<keyword evidence="2" id="KW-1133">Transmembrane helix</keyword>
<feature type="region of interest" description="Disordered" evidence="1">
    <location>
        <begin position="60"/>
        <end position="120"/>
    </location>
</feature>
<organism evidence="3 4">
    <name type="scientific">Streptomyces ovatisporus</name>
    <dbReference type="NCBI Taxonomy" id="1128682"/>
    <lineage>
        <taxon>Bacteria</taxon>
        <taxon>Bacillati</taxon>
        <taxon>Actinomycetota</taxon>
        <taxon>Actinomycetes</taxon>
        <taxon>Kitasatosporales</taxon>
        <taxon>Streptomycetaceae</taxon>
        <taxon>Streptomyces</taxon>
    </lineage>
</organism>
<reference evidence="4" key="1">
    <citation type="journal article" date="2019" name="Int. J. Syst. Evol. Microbiol.">
        <title>The Global Catalogue of Microorganisms (GCM) 10K type strain sequencing project: providing services to taxonomists for standard genome sequencing and annotation.</title>
        <authorList>
            <consortium name="The Broad Institute Genomics Platform"/>
            <consortium name="The Broad Institute Genome Sequencing Center for Infectious Disease"/>
            <person name="Wu L."/>
            <person name="Ma J."/>
        </authorList>
    </citation>
    <scope>NUCLEOTIDE SEQUENCE [LARGE SCALE GENOMIC DNA]</scope>
    <source>
        <strain evidence="4">CGMCC 4.7357</strain>
    </source>
</reference>
<evidence type="ECO:0000313" key="3">
    <source>
        <dbReference type="EMBL" id="MFC4493088.1"/>
    </source>
</evidence>
<evidence type="ECO:0000256" key="1">
    <source>
        <dbReference type="SAM" id="MobiDB-lite"/>
    </source>
</evidence>
<feature type="compositionally biased region" description="Low complexity" evidence="1">
    <location>
        <begin position="70"/>
        <end position="85"/>
    </location>
</feature>
<evidence type="ECO:0000256" key="2">
    <source>
        <dbReference type="SAM" id="Phobius"/>
    </source>
</evidence>
<accession>A0ABV8ZZI2</accession>
<keyword evidence="4" id="KW-1185">Reference proteome</keyword>
<feature type="transmembrane region" description="Helical" evidence="2">
    <location>
        <begin position="32"/>
        <end position="53"/>
    </location>
</feature>
<dbReference type="Proteomes" id="UP001595997">
    <property type="component" value="Unassembled WGS sequence"/>
</dbReference>
<feature type="compositionally biased region" description="Low complexity" evidence="1">
    <location>
        <begin position="94"/>
        <end position="120"/>
    </location>
</feature>
<sequence length="120" mass="11532">MSPGRKIAVVVVAGVLAISTPFFWLLDSPGTGQLVGASVQGATGIAALVWALLQSPAAPAPKPADTAVSTGRARATAGGTAVTGVRRPRGAGRGSASAERTGDATADGGGSSAASGIDYS</sequence>
<dbReference type="EMBL" id="JBHSFH010000003">
    <property type="protein sequence ID" value="MFC4493088.1"/>
    <property type="molecule type" value="Genomic_DNA"/>
</dbReference>
<keyword evidence="2" id="KW-0472">Membrane</keyword>
<feature type="transmembrane region" description="Helical" evidence="2">
    <location>
        <begin position="7"/>
        <end position="26"/>
    </location>
</feature>
<keyword evidence="2" id="KW-0812">Transmembrane</keyword>
<comment type="caution">
    <text evidence="3">The sequence shown here is derived from an EMBL/GenBank/DDBJ whole genome shotgun (WGS) entry which is preliminary data.</text>
</comment>
<gene>
    <name evidence="3" type="ORF">ACFPA8_02920</name>
</gene>
<evidence type="ECO:0000313" key="4">
    <source>
        <dbReference type="Proteomes" id="UP001595997"/>
    </source>
</evidence>